<sequence length="42" mass="5054">MSRTAETLFGLLQNKRSLRVEWYILLLIVIEILLTLYEMWLA</sequence>
<proteinExistence type="predicted"/>
<feature type="transmembrane region" description="Helical" evidence="1">
    <location>
        <begin position="20"/>
        <end position="40"/>
    </location>
</feature>
<protein>
    <submittedName>
        <fullName evidence="2">Putative Rmd1/YagE family protein</fullName>
    </submittedName>
</protein>
<evidence type="ECO:0000313" key="3">
    <source>
        <dbReference type="Proteomes" id="UP000539642"/>
    </source>
</evidence>
<keyword evidence="1" id="KW-0472">Membrane</keyword>
<organism evidence="2 3">
    <name type="scientific">Desulfoprunum benzoelyticum</name>
    <dbReference type="NCBI Taxonomy" id="1506996"/>
    <lineage>
        <taxon>Bacteria</taxon>
        <taxon>Pseudomonadati</taxon>
        <taxon>Thermodesulfobacteriota</taxon>
        <taxon>Desulfobulbia</taxon>
        <taxon>Desulfobulbales</taxon>
        <taxon>Desulfobulbaceae</taxon>
        <taxon>Desulfoprunum</taxon>
    </lineage>
</organism>
<accession>A0A840URW1</accession>
<dbReference type="EMBL" id="JACHEO010000004">
    <property type="protein sequence ID" value="MBB5347403.1"/>
    <property type="molecule type" value="Genomic_DNA"/>
</dbReference>
<keyword evidence="1" id="KW-1133">Transmembrane helix</keyword>
<keyword evidence="3" id="KW-1185">Reference proteome</keyword>
<comment type="caution">
    <text evidence="2">The sequence shown here is derived from an EMBL/GenBank/DDBJ whole genome shotgun (WGS) entry which is preliminary data.</text>
</comment>
<dbReference type="AlphaFoldDB" id="A0A840URW1"/>
<dbReference type="Proteomes" id="UP000539642">
    <property type="component" value="Unassembled WGS sequence"/>
</dbReference>
<evidence type="ECO:0000256" key="1">
    <source>
        <dbReference type="SAM" id="Phobius"/>
    </source>
</evidence>
<reference evidence="2 3" key="1">
    <citation type="submission" date="2020-08" db="EMBL/GenBank/DDBJ databases">
        <title>Genomic Encyclopedia of Type Strains, Phase IV (KMG-IV): sequencing the most valuable type-strain genomes for metagenomic binning, comparative biology and taxonomic classification.</title>
        <authorList>
            <person name="Goeker M."/>
        </authorList>
    </citation>
    <scope>NUCLEOTIDE SEQUENCE [LARGE SCALE GENOMIC DNA]</scope>
    <source>
        <strain evidence="2 3">DSM 28570</strain>
    </source>
</reference>
<name>A0A840URW1_9BACT</name>
<evidence type="ECO:0000313" key="2">
    <source>
        <dbReference type="EMBL" id="MBB5347403.1"/>
    </source>
</evidence>
<dbReference type="RefSeq" id="WP_275888848.1">
    <property type="nucleotide sequence ID" value="NZ_JACHEO010000004.1"/>
</dbReference>
<gene>
    <name evidence="2" type="ORF">HNQ81_001119</name>
</gene>
<keyword evidence="1" id="KW-0812">Transmembrane</keyword>